<dbReference type="EMBL" id="FQZT01000002">
    <property type="protein sequence ID" value="SHI75117.1"/>
    <property type="molecule type" value="Genomic_DNA"/>
</dbReference>
<proteinExistence type="predicted"/>
<evidence type="ECO:0000313" key="2">
    <source>
        <dbReference type="Proteomes" id="UP000184171"/>
    </source>
</evidence>
<dbReference type="AlphaFoldDB" id="A0A1M6DPF2"/>
<gene>
    <name evidence="1" type="ORF">SAMN02745165_00760</name>
</gene>
<dbReference type="Proteomes" id="UP000184171">
    <property type="component" value="Unassembled WGS sequence"/>
</dbReference>
<reference evidence="1 2" key="1">
    <citation type="submission" date="2016-11" db="EMBL/GenBank/DDBJ databases">
        <authorList>
            <person name="Jaros S."/>
            <person name="Januszkiewicz K."/>
            <person name="Wedrychowicz H."/>
        </authorList>
    </citation>
    <scope>NUCLEOTIDE SEQUENCE [LARGE SCALE GENOMIC DNA]</scope>
    <source>
        <strain evidence="1 2">DSM 5091</strain>
    </source>
</reference>
<evidence type="ECO:0000313" key="1">
    <source>
        <dbReference type="EMBL" id="SHI75117.1"/>
    </source>
</evidence>
<organism evidence="1 2">
    <name type="scientific">Malonomonas rubra DSM 5091</name>
    <dbReference type="NCBI Taxonomy" id="1122189"/>
    <lineage>
        <taxon>Bacteria</taxon>
        <taxon>Pseudomonadati</taxon>
        <taxon>Thermodesulfobacteriota</taxon>
        <taxon>Desulfuromonadia</taxon>
        <taxon>Desulfuromonadales</taxon>
        <taxon>Geopsychrobacteraceae</taxon>
        <taxon>Malonomonas</taxon>
    </lineage>
</organism>
<name>A0A1M6DPF2_MALRU</name>
<protein>
    <submittedName>
        <fullName evidence="1">Uncharacterized protein</fullName>
    </submittedName>
</protein>
<sequence>MSANNTQSTVIKKEMGISQQEFHDELPRLLRGIPYQLDKCSIQFQFQGKDVEIKLGSERIRQLGQSLQLPVMPVEISFFDCSEEQIEAFIKHFNLTFLKGGG</sequence>
<keyword evidence="2" id="KW-1185">Reference proteome</keyword>
<accession>A0A1M6DPF2</accession>